<dbReference type="EMBL" id="JACOPF010000002">
    <property type="protein sequence ID" value="MBC5689705.1"/>
    <property type="molecule type" value="Genomic_DNA"/>
</dbReference>
<reference evidence="1" key="1">
    <citation type="submission" date="2020-08" db="EMBL/GenBank/DDBJ databases">
        <title>Genome public.</title>
        <authorList>
            <person name="Liu C."/>
            <person name="Sun Q."/>
        </authorList>
    </citation>
    <scope>NUCLEOTIDE SEQUENCE</scope>
    <source>
        <strain evidence="1">NSJ-55</strain>
    </source>
</reference>
<evidence type="ECO:0000313" key="1">
    <source>
        <dbReference type="EMBL" id="MBC5689705.1"/>
    </source>
</evidence>
<dbReference type="PANTHER" id="PTHR35145:SF1">
    <property type="entry name" value="CYTOPLASMIC PROTEIN"/>
    <property type="match status" value="1"/>
</dbReference>
<organism evidence="1 2">
    <name type="scientific">Mediterraneibacter hominis</name>
    <dbReference type="NCBI Taxonomy" id="2763054"/>
    <lineage>
        <taxon>Bacteria</taxon>
        <taxon>Bacillati</taxon>
        <taxon>Bacillota</taxon>
        <taxon>Clostridia</taxon>
        <taxon>Lachnospirales</taxon>
        <taxon>Lachnospiraceae</taxon>
        <taxon>Mediterraneibacter</taxon>
    </lineage>
</organism>
<proteinExistence type="predicted"/>
<evidence type="ECO:0000313" key="2">
    <source>
        <dbReference type="Proteomes" id="UP000652477"/>
    </source>
</evidence>
<keyword evidence="1" id="KW-0238">DNA-binding</keyword>
<keyword evidence="2" id="KW-1185">Reference proteome</keyword>
<accession>A0A923LK13</accession>
<dbReference type="InterPro" id="IPR007351">
    <property type="entry name" value="YjbR"/>
</dbReference>
<comment type="caution">
    <text evidence="1">The sequence shown here is derived from an EMBL/GenBank/DDBJ whole genome shotgun (WGS) entry which is preliminary data.</text>
</comment>
<protein>
    <submittedName>
        <fullName evidence="1">MmcQ/YjbR family DNA-binding protein</fullName>
    </submittedName>
</protein>
<dbReference type="InterPro" id="IPR058532">
    <property type="entry name" value="YjbR/MT2646/Rv2570-like"/>
</dbReference>
<dbReference type="AlphaFoldDB" id="A0A923LK13"/>
<gene>
    <name evidence="1" type="ORF">H8S37_12320</name>
</gene>
<dbReference type="SUPFAM" id="SSF142906">
    <property type="entry name" value="YjbR-like"/>
    <property type="match status" value="1"/>
</dbReference>
<dbReference type="GO" id="GO:0003677">
    <property type="term" value="F:DNA binding"/>
    <property type="evidence" value="ECO:0007669"/>
    <property type="project" value="UniProtKB-KW"/>
</dbReference>
<dbReference type="Gene3D" id="3.90.1150.30">
    <property type="match status" value="1"/>
</dbReference>
<dbReference type="Proteomes" id="UP000652477">
    <property type="component" value="Unassembled WGS sequence"/>
</dbReference>
<dbReference type="RefSeq" id="WP_186876358.1">
    <property type="nucleotide sequence ID" value="NZ_JACOPF010000002.1"/>
</dbReference>
<sequence>MNKIELKEYIAEAYHIYPDFPWAKYPDYMVFRHTRNKKWFALCMTVPKEKLGLPGMEYLELLNVKCDPVTLGSFREKPGIYPAYHMNKAHWISVALDGTVSAETVKLLLDISFKLTV</sequence>
<dbReference type="InterPro" id="IPR038056">
    <property type="entry name" value="YjbR-like_sf"/>
</dbReference>
<name>A0A923LK13_9FIRM</name>
<dbReference type="PANTHER" id="PTHR35145">
    <property type="entry name" value="CYTOPLASMIC PROTEIN-RELATED"/>
    <property type="match status" value="1"/>
</dbReference>
<dbReference type="Pfam" id="PF04237">
    <property type="entry name" value="YjbR"/>
    <property type="match status" value="1"/>
</dbReference>